<evidence type="ECO:0000313" key="1">
    <source>
        <dbReference type="EMBL" id="HCY80608.1"/>
    </source>
</evidence>
<dbReference type="EMBL" id="DPRK01000046">
    <property type="protein sequence ID" value="HCY80608.1"/>
    <property type="molecule type" value="Genomic_DNA"/>
</dbReference>
<dbReference type="AlphaFoldDB" id="A0A3D6BNN0"/>
<gene>
    <name evidence="1" type="ORF">DHV22_02875</name>
</gene>
<comment type="caution">
    <text evidence="1">The sequence shown here is derived from an EMBL/GenBank/DDBJ whole genome shotgun (WGS) entry which is preliminary data.</text>
</comment>
<keyword evidence="1" id="KW-0456">Lyase</keyword>
<organism evidence="1 2">
    <name type="scientific">Xanthomarina gelatinilytica</name>
    <dbReference type="NCBI Taxonomy" id="1137281"/>
    <lineage>
        <taxon>Bacteria</taxon>
        <taxon>Pseudomonadati</taxon>
        <taxon>Bacteroidota</taxon>
        <taxon>Flavobacteriia</taxon>
        <taxon>Flavobacteriales</taxon>
        <taxon>Flavobacteriaceae</taxon>
        <taxon>Xanthomarina</taxon>
    </lineage>
</organism>
<sequence length="156" mass="18370">MDNTLIANAGEFFVCSQLSKKGIITLMTPNNNPLFDIIATDNLGKSHVVIQVKTMGINNKQGWKLNKQITVRKNNPNLFLVLVDLKENELNDFLVYKYDDFVDRVNEVYQDYINKPHYRTGQPKKDVFFRWFDYKDFNEEDNIRKNDWTPLTAKLM</sequence>
<accession>A0A3D6BNN0</accession>
<reference evidence="1 2" key="1">
    <citation type="journal article" date="2018" name="Nat. Biotechnol.">
        <title>A standardized bacterial taxonomy based on genome phylogeny substantially revises the tree of life.</title>
        <authorList>
            <person name="Parks D.H."/>
            <person name="Chuvochina M."/>
            <person name="Waite D.W."/>
            <person name="Rinke C."/>
            <person name="Skarshewski A."/>
            <person name="Chaumeil P.A."/>
            <person name="Hugenholtz P."/>
        </authorList>
    </citation>
    <scope>NUCLEOTIDE SEQUENCE [LARGE SCALE GENOMIC DNA]</scope>
    <source>
        <strain evidence="1">UBA10227</strain>
    </source>
</reference>
<name>A0A3D6BNN0_9FLAO</name>
<evidence type="ECO:0000313" key="2">
    <source>
        <dbReference type="Proteomes" id="UP000263268"/>
    </source>
</evidence>
<protein>
    <submittedName>
        <fullName evidence="1">Aspartate-ammonia lyase</fullName>
    </submittedName>
</protein>
<dbReference type="GO" id="GO:0016829">
    <property type="term" value="F:lyase activity"/>
    <property type="evidence" value="ECO:0007669"/>
    <property type="project" value="UniProtKB-KW"/>
</dbReference>
<dbReference type="Proteomes" id="UP000263268">
    <property type="component" value="Unassembled WGS sequence"/>
</dbReference>
<proteinExistence type="predicted"/>